<dbReference type="NCBIfam" id="TIGR00552">
    <property type="entry name" value="nadE"/>
    <property type="match status" value="1"/>
</dbReference>
<dbReference type="HAMAP" id="MF_02090">
    <property type="entry name" value="NadE_glutamine_dep"/>
    <property type="match status" value="1"/>
</dbReference>
<dbReference type="Pfam" id="PF00795">
    <property type="entry name" value="CN_hydrolase"/>
    <property type="match status" value="1"/>
</dbReference>
<dbReference type="GO" id="GO:0005524">
    <property type="term" value="F:ATP binding"/>
    <property type="evidence" value="ECO:0007669"/>
    <property type="project" value="UniProtKB-UniRule"/>
</dbReference>
<keyword evidence="16" id="KW-1185">Reference proteome</keyword>
<dbReference type="EMBL" id="AP013042">
    <property type="protein sequence ID" value="BAS67854.1"/>
    <property type="molecule type" value="Genomic_DNA"/>
</dbReference>
<feature type="active site" description="For glutaminase activity" evidence="7">
    <location>
        <position position="205"/>
    </location>
</feature>
<dbReference type="InterPro" id="IPR003694">
    <property type="entry name" value="NAD_synthase"/>
</dbReference>
<evidence type="ECO:0000256" key="3">
    <source>
        <dbReference type="ARBA" id="ARBA00022598"/>
    </source>
</evidence>
<feature type="binding site" evidence="7">
    <location>
        <position position="211"/>
    </location>
    <ligand>
        <name>L-glutamine</name>
        <dbReference type="ChEBI" id="CHEBI:58359"/>
    </ligand>
</feature>
<dbReference type="GO" id="GO:0008795">
    <property type="term" value="F:NAD+ synthase activity"/>
    <property type="evidence" value="ECO:0007669"/>
    <property type="project" value="UniProtKB-UniRule"/>
</dbReference>
<keyword evidence="11" id="KW-0175">Coiled coil</keyword>
<comment type="pathway">
    <text evidence="1 7 8">Cofactor biosynthesis; NAD(+) biosynthesis; NAD(+) from deamido-NAD(+) (L-Gln route): step 1/1.</text>
</comment>
<dbReference type="EC" id="6.3.5.1" evidence="7 8"/>
<reference evidence="15 16" key="1">
    <citation type="journal article" date="2000" name="Mar. Ecol. Prog. Ser.">
        <title>Phylogenetic characterization of endosymbionts in three hydrothermal vent mussels: influence on host distributions.</title>
        <authorList>
            <person name="Fujiwara Y."/>
            <person name="Takai K."/>
            <person name="Uematsu K."/>
            <person name="Tsuchida S."/>
            <person name="Hunt J.C."/>
            <person name="Hashimoto J."/>
        </authorList>
    </citation>
    <scope>NUCLEOTIDE SEQUENCE [LARGE SCALE GENOMIC DNA]</scope>
    <source>
        <strain evidence="15 16">Myojin Knoll</strain>
    </source>
</reference>
<keyword evidence="4 7" id="KW-0547">Nucleotide-binding</keyword>
<dbReference type="FunFam" id="3.40.50.620:FF:000106">
    <property type="entry name" value="Glutamine-dependent NAD(+) synthetase"/>
    <property type="match status" value="1"/>
</dbReference>
<dbReference type="KEGG" id="ebh:BSEPE_0862"/>
<evidence type="ECO:0000259" key="13">
    <source>
        <dbReference type="PROSITE" id="PS50263"/>
    </source>
</evidence>
<evidence type="ECO:0000256" key="2">
    <source>
        <dbReference type="ARBA" id="ARBA00007145"/>
    </source>
</evidence>
<dbReference type="InterPro" id="IPR036526">
    <property type="entry name" value="C-N_Hydrolase_sf"/>
</dbReference>
<evidence type="ECO:0000259" key="14">
    <source>
        <dbReference type="PROSITE" id="PS50943"/>
    </source>
</evidence>
<organism evidence="15 16">
    <name type="scientific">endosymbiont of Bathymodiolus septemdierum str. Myojin knoll</name>
    <dbReference type="NCBI Taxonomy" id="1303921"/>
    <lineage>
        <taxon>Bacteria</taxon>
        <taxon>Pseudomonadati</taxon>
        <taxon>Pseudomonadota</taxon>
        <taxon>Gammaproteobacteria</taxon>
        <taxon>sulfur-oxidizing symbionts</taxon>
    </lineage>
</organism>
<feature type="binding site" evidence="7">
    <location>
        <position position="273"/>
    </location>
    <ligand>
        <name>L-glutamine</name>
        <dbReference type="ChEBI" id="CHEBI:58359"/>
    </ligand>
</feature>
<dbReference type="Proteomes" id="UP000067399">
    <property type="component" value="Chromosome"/>
</dbReference>
<dbReference type="GO" id="GO:0003677">
    <property type="term" value="F:DNA binding"/>
    <property type="evidence" value="ECO:0007669"/>
    <property type="project" value="InterPro"/>
</dbReference>
<sequence>MATKTKEYLAEVRKKTGFSDYKIAQEYDINQSNLSKYKSGKSALSETHAWLFASILGLSPAEVVANTKIEQAKINKNKVKLEFWQEQLEKLSSNSESLKIAIAQINPIVGDIKNNAQQIIDLSFEAFDLGTTLLVFPELALIGYPPEDLLLREGFISQAEEAVEYIRTQLPETMSIIFGAPTRFDGGLYNSAYLIQHGQIRTYHKQKLPNYGVFDEKRYFRAGNKPFVFECNGRRIGLVVCEDAWDAEPIGIAVDFGAQTIISLNASPFQINKHTERLETIKQRVCEYKVDFIYVNMVGGQDELVFDGGSFAMDKHGEVTQQLPFFQVAMQVLDAPSKIPPYEPIEKTLYDALVLATKDYINKNGVFNGAVIGLSGGIDSALTLAIAVDALGSEHIQAIMMPYEYTSSMSLEDAKAQASSMGVDYQEVNIHPMVSSFNMQLSPLFAGLTPDTTEENLQARIRGTLLMAISNKSGKIVLTTGNKSEMAVGYATLYGDMSGGFAPLKDIAKTMVYRLAKYRNTINYVIPGRVIDRAPSAELAPNQIDSDSLPPYDELDAILELFIEQKQSVSQIIQQGHNPDTVKRITRLVLNNEYKRRQSAPGPKVSANAFGKERRYPMTSKFQP</sequence>
<keyword evidence="3 7" id="KW-0436">Ligase</keyword>
<dbReference type="InterPro" id="IPR000132">
    <property type="entry name" value="Nitrilase/CN_hydratase_CS"/>
</dbReference>
<feature type="binding site" evidence="7">
    <location>
        <position position="595"/>
    </location>
    <ligand>
        <name>deamido-NAD(+)</name>
        <dbReference type="ChEBI" id="CHEBI:58437"/>
        <note>ligand shared between two neighboring subunits</note>
    </ligand>
</feature>
<dbReference type="InterPro" id="IPR014729">
    <property type="entry name" value="Rossmann-like_a/b/a_fold"/>
</dbReference>
<dbReference type="Pfam" id="PF01381">
    <property type="entry name" value="HTH_3"/>
    <property type="match status" value="1"/>
</dbReference>
<feature type="domain" description="HTH cro/C1-type" evidence="14">
    <location>
        <begin position="9"/>
        <end position="63"/>
    </location>
</feature>
<dbReference type="InterPro" id="IPR022310">
    <property type="entry name" value="NAD/GMP_synthase"/>
</dbReference>
<dbReference type="InterPro" id="IPR003010">
    <property type="entry name" value="C-N_Hydrolase"/>
</dbReference>
<dbReference type="PANTHER" id="PTHR23090:SF9">
    <property type="entry name" value="GLUTAMINE-DEPENDENT NAD(+) SYNTHETASE"/>
    <property type="match status" value="1"/>
</dbReference>
<accession>A0A0P0URH8</accession>
<dbReference type="AlphaFoldDB" id="A0A0P0URH8"/>
<dbReference type="SUPFAM" id="SSF56317">
    <property type="entry name" value="Carbon-nitrogen hydrolase"/>
    <property type="match status" value="1"/>
</dbReference>
<comment type="function">
    <text evidence="7">Catalyzes the ATP-dependent amidation of deamido-NAD to form NAD. Uses L-glutamine as a nitrogen source.</text>
</comment>
<protein>
    <recommendedName>
        <fullName evidence="7 8">Glutamine-dependent NAD(+) synthetase</fullName>
        <ecNumber evidence="7 8">6.3.5.1</ecNumber>
    </recommendedName>
    <alternativeName>
        <fullName evidence="7 8">NAD(+) synthase [glutamine-hydrolyzing]</fullName>
    </alternativeName>
</protein>
<dbReference type="GO" id="GO:0005737">
    <property type="term" value="C:cytoplasm"/>
    <property type="evidence" value="ECO:0007669"/>
    <property type="project" value="InterPro"/>
</dbReference>
<dbReference type="SUPFAM" id="SSF47413">
    <property type="entry name" value="lambda repressor-like DNA-binding domains"/>
    <property type="match status" value="1"/>
</dbReference>
<evidence type="ECO:0000256" key="1">
    <source>
        <dbReference type="ARBA" id="ARBA00005188"/>
    </source>
</evidence>
<dbReference type="Gene3D" id="3.60.110.10">
    <property type="entry name" value="Carbon-nitrogen hydrolase"/>
    <property type="match status" value="1"/>
</dbReference>
<evidence type="ECO:0000256" key="5">
    <source>
        <dbReference type="ARBA" id="ARBA00022840"/>
    </source>
</evidence>
<dbReference type="Gene3D" id="1.10.260.40">
    <property type="entry name" value="lambda repressor-like DNA-binding domains"/>
    <property type="match status" value="1"/>
</dbReference>
<comment type="caution">
    <text evidence="7">Lacks conserved residue(s) required for the propagation of feature annotation.</text>
</comment>
<feature type="binding site" evidence="7">
    <location>
        <position position="267"/>
    </location>
    <ligand>
        <name>L-glutamine</name>
        <dbReference type="ChEBI" id="CHEBI:58359"/>
    </ligand>
</feature>
<dbReference type="Gene3D" id="3.40.50.620">
    <property type="entry name" value="HUPs"/>
    <property type="match status" value="1"/>
</dbReference>
<gene>
    <name evidence="7 15" type="primary">nadE</name>
    <name evidence="15" type="ORF">BSEPE_0862</name>
</gene>
<feature type="active site" description="Nucleophile; for glutaminase activity" evidence="7">
    <location>
        <position position="241"/>
    </location>
</feature>
<dbReference type="NCBIfam" id="NF010588">
    <property type="entry name" value="PRK13981.1"/>
    <property type="match status" value="1"/>
</dbReference>
<dbReference type="PROSITE" id="PS00920">
    <property type="entry name" value="NITRIL_CHT_1"/>
    <property type="match status" value="1"/>
</dbReference>
<dbReference type="InterPro" id="IPR014445">
    <property type="entry name" value="Gln-dep_NAD_synthase"/>
</dbReference>
<dbReference type="OrthoDB" id="9760188at2"/>
<feature type="binding site" evidence="7">
    <location>
        <position position="480"/>
    </location>
    <ligand>
        <name>ATP</name>
        <dbReference type="ChEBI" id="CHEBI:30616"/>
    </ligand>
</feature>
<evidence type="ECO:0000256" key="4">
    <source>
        <dbReference type="ARBA" id="ARBA00022741"/>
    </source>
</evidence>
<dbReference type="PROSITE" id="PS50943">
    <property type="entry name" value="HTH_CROC1"/>
    <property type="match status" value="1"/>
</dbReference>
<dbReference type="GO" id="GO:0000257">
    <property type="term" value="F:nitrilase activity"/>
    <property type="evidence" value="ECO:0007669"/>
    <property type="project" value="UniProtKB-ARBA"/>
</dbReference>
<evidence type="ECO:0000256" key="10">
    <source>
        <dbReference type="RuleBase" id="RU003811"/>
    </source>
</evidence>
<keyword evidence="6 7" id="KW-0520">NAD</keyword>
<evidence type="ECO:0000256" key="12">
    <source>
        <dbReference type="SAM" id="MobiDB-lite"/>
    </source>
</evidence>
<evidence type="ECO:0000256" key="8">
    <source>
        <dbReference type="PIRNR" id="PIRNR006630"/>
    </source>
</evidence>
<proteinExistence type="inferred from homology"/>
<evidence type="ECO:0000256" key="7">
    <source>
        <dbReference type="HAMAP-Rule" id="MF_02090"/>
    </source>
</evidence>
<feature type="binding site" evidence="7">
    <location>
        <position position="456"/>
    </location>
    <ligand>
        <name>deamido-NAD(+)</name>
        <dbReference type="ChEBI" id="CHEBI:58437"/>
        <note>ligand shared between two neighboring subunits</note>
    </ligand>
</feature>
<dbReference type="PIRSF" id="PIRSF006630">
    <property type="entry name" value="NADS_GAT"/>
    <property type="match status" value="1"/>
</dbReference>
<dbReference type="GO" id="GO:0009435">
    <property type="term" value="P:NAD+ biosynthetic process"/>
    <property type="evidence" value="ECO:0007669"/>
    <property type="project" value="UniProtKB-UniRule"/>
</dbReference>
<dbReference type="GO" id="GO:0003952">
    <property type="term" value="F:NAD+ synthase (glutamine-hydrolyzing) activity"/>
    <property type="evidence" value="ECO:0007669"/>
    <property type="project" value="UniProtKB-UniRule"/>
</dbReference>
<dbReference type="STRING" id="1303921.BSEPE_0862"/>
<dbReference type="InterPro" id="IPR010982">
    <property type="entry name" value="Lambda_DNA-bd_dom_sf"/>
</dbReference>
<feature type="active site" description="Proton acceptor; for glutaminase activity" evidence="7">
    <location>
        <position position="138"/>
    </location>
</feature>
<dbReference type="UniPathway" id="UPA00253">
    <property type="reaction ID" value="UER00334"/>
</dbReference>
<dbReference type="InterPro" id="IPR001387">
    <property type="entry name" value="Cro/C1-type_HTH"/>
</dbReference>
<feature type="binding site" evidence="7">
    <location>
        <begin position="373"/>
        <end position="380"/>
    </location>
    <ligand>
        <name>ATP</name>
        <dbReference type="ChEBI" id="CHEBI:30616"/>
    </ligand>
</feature>
<dbReference type="GO" id="GO:0004359">
    <property type="term" value="F:glutaminase activity"/>
    <property type="evidence" value="ECO:0007669"/>
    <property type="project" value="InterPro"/>
</dbReference>
<reference evidence="15 16" key="2">
    <citation type="journal article" date="2016" name="ISME J.">
        <title>Heterogeneous composition of key metabolic gene clusters in a vent mussel symbiont population.</title>
        <authorList>
            <person name="Ikuta T."/>
            <person name="Takaki Y."/>
            <person name="Nagai Y."/>
            <person name="Shimamura S."/>
            <person name="Tsuda M."/>
            <person name="Kawagucci S."/>
            <person name="Aoki Y."/>
            <person name="Inoue K."/>
            <person name="Teruya M."/>
            <person name="Satou K."/>
            <person name="Teruya K."/>
            <person name="Shimoji M."/>
            <person name="Tamotsu H."/>
            <person name="Hirano T."/>
            <person name="Maruyama T."/>
            <person name="Yoshida T."/>
        </authorList>
    </citation>
    <scope>NUCLEOTIDE SEQUENCE [LARGE SCALE GENOMIC DNA]</scope>
    <source>
        <strain evidence="15 16">Myojin Knoll</strain>
    </source>
</reference>
<comment type="similarity">
    <text evidence="10">Belongs to the NAD synthetase family.</text>
</comment>
<feature type="binding site" evidence="7">
    <location>
        <position position="485"/>
    </location>
    <ligand>
        <name>deamido-NAD(+)</name>
        <dbReference type="ChEBI" id="CHEBI:58437"/>
        <note>ligand shared between two neighboring subunits</note>
    </ligand>
</feature>
<dbReference type="SUPFAM" id="SSF52402">
    <property type="entry name" value="Adenine nucleotide alpha hydrolases-like"/>
    <property type="match status" value="1"/>
</dbReference>
<evidence type="ECO:0000313" key="15">
    <source>
        <dbReference type="EMBL" id="BAS67854.1"/>
    </source>
</evidence>
<evidence type="ECO:0000256" key="11">
    <source>
        <dbReference type="SAM" id="Coils"/>
    </source>
</evidence>
<dbReference type="PANTHER" id="PTHR23090">
    <property type="entry name" value="NH 3 /GLUTAMINE-DEPENDENT NAD + SYNTHETASE"/>
    <property type="match status" value="1"/>
</dbReference>
<dbReference type="CDD" id="cd00093">
    <property type="entry name" value="HTH_XRE"/>
    <property type="match status" value="1"/>
</dbReference>
<keyword evidence="5 7" id="KW-0067">ATP-binding</keyword>
<evidence type="ECO:0000256" key="6">
    <source>
        <dbReference type="ARBA" id="ARBA00023027"/>
    </source>
</evidence>
<feature type="domain" description="CN hydrolase" evidence="13">
    <location>
        <begin position="98"/>
        <end position="341"/>
    </location>
</feature>
<comment type="similarity">
    <text evidence="2 7 8">In the C-terminal section; belongs to the NAD synthetase family.</text>
</comment>
<feature type="active site" description="Proton acceptor" evidence="9">
    <location>
        <position position="138"/>
    </location>
</feature>
<feature type="coiled-coil region" evidence="11">
    <location>
        <begin position="74"/>
        <end position="101"/>
    </location>
</feature>
<evidence type="ECO:0000313" key="16">
    <source>
        <dbReference type="Proteomes" id="UP000067399"/>
    </source>
</evidence>
<dbReference type="Pfam" id="PF02540">
    <property type="entry name" value="NAD_synthase"/>
    <property type="match status" value="1"/>
</dbReference>
<name>A0A0P0URH8_9GAMM</name>
<dbReference type="CDD" id="cd07570">
    <property type="entry name" value="GAT_Gln-NAD-synth"/>
    <property type="match status" value="1"/>
</dbReference>
<feature type="region of interest" description="Disordered" evidence="12">
    <location>
        <begin position="596"/>
        <end position="624"/>
    </location>
</feature>
<dbReference type="RefSeq" id="WP_066044501.1">
    <property type="nucleotide sequence ID" value="NZ_AP013042.1"/>
</dbReference>
<comment type="catalytic activity">
    <reaction evidence="7 8">
        <text>deamido-NAD(+) + L-glutamine + ATP + H2O = L-glutamate + AMP + diphosphate + NAD(+) + H(+)</text>
        <dbReference type="Rhea" id="RHEA:24384"/>
        <dbReference type="ChEBI" id="CHEBI:15377"/>
        <dbReference type="ChEBI" id="CHEBI:15378"/>
        <dbReference type="ChEBI" id="CHEBI:29985"/>
        <dbReference type="ChEBI" id="CHEBI:30616"/>
        <dbReference type="ChEBI" id="CHEBI:33019"/>
        <dbReference type="ChEBI" id="CHEBI:57540"/>
        <dbReference type="ChEBI" id="CHEBI:58359"/>
        <dbReference type="ChEBI" id="CHEBI:58437"/>
        <dbReference type="ChEBI" id="CHEBI:456215"/>
        <dbReference type="EC" id="6.3.5.1"/>
    </reaction>
</comment>
<evidence type="ECO:0000256" key="9">
    <source>
        <dbReference type="PROSITE-ProRule" id="PRU10139"/>
    </source>
</evidence>
<dbReference type="CDD" id="cd00553">
    <property type="entry name" value="NAD_synthase"/>
    <property type="match status" value="1"/>
</dbReference>
<dbReference type="PROSITE" id="PS50263">
    <property type="entry name" value="CN_HYDROLASE"/>
    <property type="match status" value="1"/>
</dbReference>